<organism evidence="1 2">
    <name type="scientific">Jeotgalibacillus malaysiensis</name>
    <dbReference type="NCBI Taxonomy" id="1508404"/>
    <lineage>
        <taxon>Bacteria</taxon>
        <taxon>Bacillati</taxon>
        <taxon>Bacillota</taxon>
        <taxon>Bacilli</taxon>
        <taxon>Bacillales</taxon>
        <taxon>Caryophanaceae</taxon>
        <taxon>Jeotgalibacillus</taxon>
    </lineage>
</organism>
<reference evidence="1 2" key="1">
    <citation type="submission" date="2014-08" db="EMBL/GenBank/DDBJ databases">
        <title>Complete genome of a marine bacteria Jeotgalibacillus malaysiensis.</title>
        <authorList>
            <person name="Yaakop A.S."/>
            <person name="Chan K.-G."/>
            <person name="Goh K.M."/>
        </authorList>
    </citation>
    <scope>NUCLEOTIDE SEQUENCE [LARGE SCALE GENOMIC DNA]</scope>
    <source>
        <strain evidence="1 2">D5</strain>
        <plasmid evidence="2">Plasmid</plasmid>
    </source>
</reference>
<protein>
    <submittedName>
        <fullName evidence="1">Uncharacterized protein</fullName>
    </submittedName>
</protein>
<dbReference type="KEGG" id="jeo:JMA_44330"/>
<evidence type="ECO:0000313" key="2">
    <source>
        <dbReference type="Proteomes" id="UP000031449"/>
    </source>
</evidence>
<gene>
    <name evidence="1" type="ORF">JMA_44330</name>
</gene>
<dbReference type="HOGENOM" id="CLU_1956661_0_0_9"/>
<dbReference type="Proteomes" id="UP000031449">
    <property type="component" value="Plasmid unnamed"/>
</dbReference>
<keyword evidence="2" id="KW-1185">Reference proteome</keyword>
<keyword evidence="1" id="KW-0614">Plasmid</keyword>
<proteinExistence type="predicted"/>
<name>A0A0B5AU55_9BACL</name>
<geneLocation type="plasmid" evidence="2"/>
<accession>A0A0B5AU55</accession>
<dbReference type="BioCyc" id="JESP1508404:G14D9-13756-MONOMER"/>
<sequence>MSYSFGTDIPWGQFEEVDVYAYYDIPLSSLLYLPSNDSYYMVNVNRMEHIEDGLVTEEIMTLLNEAMLDALRKEKTTIRQIMMDGILTENLKVTQKDDGNAVACEIHILTERMLMDDILQDENRFNTL</sequence>
<dbReference type="AlphaFoldDB" id="A0A0B5AU55"/>
<evidence type="ECO:0000313" key="1">
    <source>
        <dbReference type="EMBL" id="AJD93750.1"/>
    </source>
</evidence>
<dbReference type="EMBL" id="CP009417">
    <property type="protein sequence ID" value="AJD93750.1"/>
    <property type="molecule type" value="Genomic_DNA"/>
</dbReference>